<dbReference type="STRING" id="75743.A0A401QLZ8"/>
<dbReference type="OrthoDB" id="289250at2759"/>
<reference evidence="3 4" key="1">
    <citation type="journal article" date="2018" name="Nat. Ecol. Evol.">
        <title>Shark genomes provide insights into elasmobranch evolution and the origin of vertebrates.</title>
        <authorList>
            <person name="Hara Y"/>
            <person name="Yamaguchi K"/>
            <person name="Onimaru K"/>
            <person name="Kadota M"/>
            <person name="Koyanagi M"/>
            <person name="Keeley SD"/>
            <person name="Tatsumi K"/>
            <person name="Tanaka K"/>
            <person name="Motone F"/>
            <person name="Kageyama Y"/>
            <person name="Nozu R"/>
            <person name="Adachi N"/>
            <person name="Nishimura O"/>
            <person name="Nakagawa R"/>
            <person name="Tanegashima C"/>
            <person name="Kiyatake I"/>
            <person name="Matsumoto R"/>
            <person name="Murakumo K"/>
            <person name="Nishida K"/>
            <person name="Terakita A"/>
            <person name="Kuratani S"/>
            <person name="Sato K"/>
            <person name="Hyodo S Kuraku.S."/>
        </authorList>
    </citation>
    <scope>NUCLEOTIDE SEQUENCE [LARGE SCALE GENOMIC DNA]</scope>
</reference>
<dbReference type="InterPro" id="IPR012920">
    <property type="entry name" value="rRNA_MeTfrase_SPB1-like_C"/>
</dbReference>
<gene>
    <name evidence="3" type="ORF">scyTo_0027172</name>
</gene>
<dbReference type="GO" id="GO:0008168">
    <property type="term" value="F:methyltransferase activity"/>
    <property type="evidence" value="ECO:0007669"/>
    <property type="project" value="InterPro"/>
</dbReference>
<keyword evidence="4" id="KW-1185">Reference proteome</keyword>
<evidence type="ECO:0000313" key="3">
    <source>
        <dbReference type="EMBL" id="GCB86457.1"/>
    </source>
</evidence>
<evidence type="ECO:0000256" key="1">
    <source>
        <dbReference type="SAM" id="Coils"/>
    </source>
</evidence>
<dbReference type="GO" id="GO:0005634">
    <property type="term" value="C:nucleus"/>
    <property type="evidence" value="ECO:0007669"/>
    <property type="project" value="InterPro"/>
</dbReference>
<sequence>YTFDEDQDQLPDWFVDNDQKYRRRPAPFDPAMAAEFRQRWRVINARPIKKIAEAKARKKRRQLKKMEQAKKKAEAVVNTVDISEREKMAQMKR</sequence>
<dbReference type="AlphaFoldDB" id="A0A401QLZ8"/>
<evidence type="ECO:0000313" key="4">
    <source>
        <dbReference type="Proteomes" id="UP000288216"/>
    </source>
</evidence>
<dbReference type="GO" id="GO:0006364">
    <property type="term" value="P:rRNA processing"/>
    <property type="evidence" value="ECO:0007669"/>
    <property type="project" value="InterPro"/>
</dbReference>
<feature type="domain" description="Ribosomal RNA methyltransferase SPB1-like C-terminal" evidence="2">
    <location>
        <begin position="1"/>
        <end position="93"/>
    </location>
</feature>
<dbReference type="Proteomes" id="UP000288216">
    <property type="component" value="Unassembled WGS sequence"/>
</dbReference>
<feature type="non-terminal residue" evidence="3">
    <location>
        <position position="1"/>
    </location>
</feature>
<dbReference type="OMA" id="WRVINAR"/>
<name>A0A401QLZ8_SCYTO</name>
<comment type="caution">
    <text evidence="3">The sequence shown here is derived from an EMBL/GenBank/DDBJ whole genome shotgun (WGS) entry which is preliminary data.</text>
</comment>
<feature type="coiled-coil region" evidence="1">
    <location>
        <begin position="49"/>
        <end position="86"/>
    </location>
</feature>
<protein>
    <recommendedName>
        <fullName evidence="2">Ribosomal RNA methyltransferase SPB1-like C-terminal domain-containing protein</fullName>
    </recommendedName>
</protein>
<organism evidence="3 4">
    <name type="scientific">Scyliorhinus torazame</name>
    <name type="common">Cloudy catshark</name>
    <name type="synonym">Catulus torazame</name>
    <dbReference type="NCBI Taxonomy" id="75743"/>
    <lineage>
        <taxon>Eukaryota</taxon>
        <taxon>Metazoa</taxon>
        <taxon>Chordata</taxon>
        <taxon>Craniata</taxon>
        <taxon>Vertebrata</taxon>
        <taxon>Chondrichthyes</taxon>
        <taxon>Elasmobranchii</taxon>
        <taxon>Galeomorphii</taxon>
        <taxon>Galeoidea</taxon>
        <taxon>Carcharhiniformes</taxon>
        <taxon>Scyliorhinidae</taxon>
        <taxon>Scyliorhinus</taxon>
    </lineage>
</organism>
<accession>A0A401QLZ8</accession>
<dbReference type="EMBL" id="BFAA01296596">
    <property type="protein sequence ID" value="GCB86457.1"/>
    <property type="molecule type" value="Genomic_DNA"/>
</dbReference>
<evidence type="ECO:0000259" key="2">
    <source>
        <dbReference type="Pfam" id="PF07780"/>
    </source>
</evidence>
<keyword evidence="1" id="KW-0175">Coiled coil</keyword>
<dbReference type="Pfam" id="PF07780">
    <property type="entry name" value="Spb1_C"/>
    <property type="match status" value="1"/>
</dbReference>
<proteinExistence type="predicted"/>